<dbReference type="AlphaFoldDB" id="A0A7S1N389"/>
<organism evidence="1">
    <name type="scientific">Eutreptiella gymnastica</name>
    <dbReference type="NCBI Taxonomy" id="73025"/>
    <lineage>
        <taxon>Eukaryota</taxon>
        <taxon>Discoba</taxon>
        <taxon>Euglenozoa</taxon>
        <taxon>Euglenida</taxon>
        <taxon>Spirocuta</taxon>
        <taxon>Euglenophyceae</taxon>
        <taxon>Eutreptiales</taxon>
        <taxon>Eutreptiaceae</taxon>
        <taxon>Eutreptiella</taxon>
    </lineage>
</organism>
<accession>A0A7S1N389</accession>
<name>A0A7S1N389_9EUGL</name>
<gene>
    <name evidence="1" type="ORF">EGYM00392_LOCUS5218</name>
</gene>
<dbReference type="EMBL" id="HBGA01013556">
    <property type="protein sequence ID" value="CAD8994163.1"/>
    <property type="molecule type" value="Transcribed_RNA"/>
</dbReference>
<protein>
    <submittedName>
        <fullName evidence="1">Uncharacterized protein</fullName>
    </submittedName>
</protein>
<sequence>MAARPPPPPPPRRISVFEASLEASLDTDFGKLEGATGLKSTLMRPSTEAEPFLSIYIDYPLVSTVPALGPSHTVLYSKFVLPMFSVSPRTTPTANRLFDGQLAGKARTSYPELPIHHRDA</sequence>
<evidence type="ECO:0000313" key="1">
    <source>
        <dbReference type="EMBL" id="CAD8994163.1"/>
    </source>
</evidence>
<proteinExistence type="predicted"/>
<reference evidence="1" key="1">
    <citation type="submission" date="2021-01" db="EMBL/GenBank/DDBJ databases">
        <authorList>
            <person name="Corre E."/>
            <person name="Pelletier E."/>
            <person name="Niang G."/>
            <person name="Scheremetjew M."/>
            <person name="Finn R."/>
            <person name="Kale V."/>
            <person name="Holt S."/>
            <person name="Cochrane G."/>
            <person name="Meng A."/>
            <person name="Brown T."/>
            <person name="Cohen L."/>
        </authorList>
    </citation>
    <scope>NUCLEOTIDE SEQUENCE</scope>
    <source>
        <strain evidence="1">NIES-381</strain>
    </source>
</reference>